<evidence type="ECO:0000256" key="1">
    <source>
        <dbReference type="SAM" id="MobiDB-lite"/>
    </source>
</evidence>
<dbReference type="AlphaFoldDB" id="A0A132TLJ4"/>
<keyword evidence="2" id="KW-0732">Signal</keyword>
<sequence>MRTPKSYISLLTAVLSCSMLLSSCDAITSQKITDTDPGSRMNGLPGRNGGTDFNGGGRGNGNGGFPGMNGGMQRNGGQGRDGGQGVDGGSSGTR</sequence>
<dbReference type="Proteomes" id="UP000070475">
    <property type="component" value="Unassembled WGS sequence"/>
</dbReference>
<keyword evidence="4" id="KW-1185">Reference proteome</keyword>
<dbReference type="OrthoDB" id="2667004at2"/>
<evidence type="ECO:0000256" key="2">
    <source>
        <dbReference type="SAM" id="SignalP"/>
    </source>
</evidence>
<protein>
    <submittedName>
        <fullName evidence="3">Uncharacterized protein</fullName>
    </submittedName>
</protein>
<proteinExistence type="predicted"/>
<feature type="chain" id="PRO_5038813735" evidence="2">
    <location>
        <begin position="24"/>
        <end position="94"/>
    </location>
</feature>
<accession>A0A132TLJ4</accession>
<reference evidence="3 4" key="1">
    <citation type="submission" date="2015-08" db="EMBL/GenBank/DDBJ databases">
        <title>Genomes of Paenibacillus riograndensis.</title>
        <authorList>
            <person name="Sant'Anna F.H."/>
            <person name="Souza R."/>
            <person name="Ambrosini A."/>
            <person name="Bach E."/>
            <person name="Fernandes G."/>
            <person name="Balsanelli E."/>
            <person name="Baura V.A."/>
            <person name="Pedrosa F.O."/>
            <person name="Souza E.M."/>
            <person name="Passaglia L."/>
        </authorList>
    </citation>
    <scope>NUCLEOTIDE SEQUENCE [LARGE SCALE GENOMIC DNA]</scope>
    <source>
        <strain evidence="3 4">CAS34</strain>
    </source>
</reference>
<evidence type="ECO:0000313" key="3">
    <source>
        <dbReference type="EMBL" id="KWX72212.1"/>
    </source>
</evidence>
<feature type="region of interest" description="Disordered" evidence="1">
    <location>
        <begin position="30"/>
        <end position="94"/>
    </location>
</feature>
<evidence type="ECO:0000313" key="4">
    <source>
        <dbReference type="Proteomes" id="UP000070475"/>
    </source>
</evidence>
<organism evidence="3 4">
    <name type="scientific">Paenibacillus riograndensis</name>
    <dbReference type="NCBI Taxonomy" id="483937"/>
    <lineage>
        <taxon>Bacteria</taxon>
        <taxon>Bacillati</taxon>
        <taxon>Bacillota</taxon>
        <taxon>Bacilli</taxon>
        <taxon>Bacillales</taxon>
        <taxon>Paenibacillaceae</taxon>
        <taxon>Paenibacillus</taxon>
        <taxon>Paenibacillus sonchi group</taxon>
    </lineage>
</organism>
<comment type="caution">
    <text evidence="3">The sequence shown here is derived from an EMBL/GenBank/DDBJ whole genome shotgun (WGS) entry which is preliminary data.</text>
</comment>
<gene>
    <name evidence="3" type="ORF">AMQ84_26400</name>
</gene>
<feature type="signal peptide" evidence="2">
    <location>
        <begin position="1"/>
        <end position="23"/>
    </location>
</feature>
<dbReference type="PROSITE" id="PS51257">
    <property type="entry name" value="PROKAR_LIPOPROTEIN"/>
    <property type="match status" value="1"/>
</dbReference>
<feature type="compositionally biased region" description="Gly residues" evidence="1">
    <location>
        <begin position="46"/>
        <end position="94"/>
    </location>
</feature>
<dbReference type="EMBL" id="LIRB01000145">
    <property type="protein sequence ID" value="KWX72212.1"/>
    <property type="molecule type" value="Genomic_DNA"/>
</dbReference>
<dbReference type="RefSeq" id="WP_060862795.1">
    <property type="nucleotide sequence ID" value="NZ_LIRB01000145.1"/>
</dbReference>
<name>A0A132TLJ4_9BACL</name>